<sequence>MATQFLICLALSFGLRHFTNLLVQLAKAHSEAVLDGAIAFSIALIISALICFLPPPSLTAALADDLDRFFSDIIVPLRRLEVSLHHITIALRPGTNELDASIRVYAAPIAVCAVTPLSPLLWLLERLAVLPHQPARFLAFVVASSTVAITLLGPNILVSLLKTCTTIGNLRQMGMVLEVPVFLASTALLHLQTTVVLFILPIAADLCREGDPALKEILGLVQNWVTNDRIKEVLQRAGSPQSPEDHYHFKHNPVFCGLF</sequence>
<protein>
    <submittedName>
        <fullName evidence="2">Uncharacterized protein</fullName>
    </submittedName>
</protein>
<evidence type="ECO:0000256" key="1">
    <source>
        <dbReference type="SAM" id="Phobius"/>
    </source>
</evidence>
<dbReference type="Proteomes" id="UP001365128">
    <property type="component" value="Unassembled WGS sequence"/>
</dbReference>
<proteinExistence type="predicted"/>
<feature type="transmembrane region" description="Helical" evidence="1">
    <location>
        <begin position="136"/>
        <end position="161"/>
    </location>
</feature>
<accession>A0ABR1MDH7</accession>
<name>A0ABR1MDH7_9PEZI</name>
<keyword evidence="1" id="KW-1133">Transmembrane helix</keyword>
<dbReference type="EMBL" id="JBBPDW010000015">
    <property type="protein sequence ID" value="KAK7546381.1"/>
    <property type="molecule type" value="Genomic_DNA"/>
</dbReference>
<evidence type="ECO:0000313" key="3">
    <source>
        <dbReference type="Proteomes" id="UP001365128"/>
    </source>
</evidence>
<keyword evidence="3" id="KW-1185">Reference proteome</keyword>
<feature type="transmembrane region" description="Helical" evidence="1">
    <location>
        <begin position="38"/>
        <end position="63"/>
    </location>
</feature>
<feature type="transmembrane region" description="Helical" evidence="1">
    <location>
        <begin position="102"/>
        <end position="124"/>
    </location>
</feature>
<gene>
    <name evidence="2" type="ORF">IWX46DRAFT_640765</name>
</gene>
<reference evidence="2 3" key="1">
    <citation type="submission" date="2024-04" db="EMBL/GenBank/DDBJ databases">
        <title>Phyllosticta paracitricarpa is synonymous to the EU quarantine fungus P. citricarpa based on phylogenomic analyses.</title>
        <authorList>
            <consortium name="Lawrence Berkeley National Laboratory"/>
            <person name="Van Ingen-Buijs V.A."/>
            <person name="Van Westerhoven A.C."/>
            <person name="Haridas S."/>
            <person name="Skiadas P."/>
            <person name="Martin F."/>
            <person name="Groenewald J.Z."/>
            <person name="Crous P.W."/>
            <person name="Seidl M.F."/>
        </authorList>
    </citation>
    <scope>NUCLEOTIDE SEQUENCE [LARGE SCALE GENOMIC DNA]</scope>
    <source>
        <strain evidence="2 3">CBS 122670</strain>
    </source>
</reference>
<keyword evidence="1" id="KW-0472">Membrane</keyword>
<organism evidence="2 3">
    <name type="scientific">Phyllosticta citricarpa</name>
    <dbReference type="NCBI Taxonomy" id="55181"/>
    <lineage>
        <taxon>Eukaryota</taxon>
        <taxon>Fungi</taxon>
        <taxon>Dikarya</taxon>
        <taxon>Ascomycota</taxon>
        <taxon>Pezizomycotina</taxon>
        <taxon>Dothideomycetes</taxon>
        <taxon>Dothideomycetes incertae sedis</taxon>
        <taxon>Botryosphaeriales</taxon>
        <taxon>Phyllostictaceae</taxon>
        <taxon>Phyllosticta</taxon>
    </lineage>
</organism>
<feature type="transmembrane region" description="Helical" evidence="1">
    <location>
        <begin position="181"/>
        <end position="204"/>
    </location>
</feature>
<evidence type="ECO:0000313" key="2">
    <source>
        <dbReference type="EMBL" id="KAK7546381.1"/>
    </source>
</evidence>
<keyword evidence="1" id="KW-0812">Transmembrane</keyword>
<comment type="caution">
    <text evidence="2">The sequence shown here is derived from an EMBL/GenBank/DDBJ whole genome shotgun (WGS) entry which is preliminary data.</text>
</comment>